<sequence length="42" mass="4567">MGLDKKSVLVFIAGKQTIGFASKLIGPLLPQRILLNKDTLID</sequence>
<dbReference type="Proteomes" id="UP000253919">
    <property type="component" value="Unassembled WGS sequence"/>
</dbReference>
<reference evidence="1 2" key="1">
    <citation type="submission" date="2018-04" db="EMBL/GenBank/DDBJ databases">
        <title>Adhaeribacter sp. HMF7616 genome sequencing and assembly.</title>
        <authorList>
            <person name="Kang H."/>
            <person name="Kang J."/>
            <person name="Cha I."/>
            <person name="Kim H."/>
            <person name="Joh K."/>
        </authorList>
    </citation>
    <scope>NUCLEOTIDE SEQUENCE [LARGE SCALE GENOMIC DNA]</scope>
    <source>
        <strain evidence="1 2">HMF7616</strain>
    </source>
</reference>
<accession>A0A369QD03</accession>
<keyword evidence="2" id="KW-1185">Reference proteome</keyword>
<evidence type="ECO:0000313" key="2">
    <source>
        <dbReference type="Proteomes" id="UP000253919"/>
    </source>
</evidence>
<protein>
    <submittedName>
        <fullName evidence="1">Uncharacterized protein</fullName>
    </submittedName>
</protein>
<evidence type="ECO:0000313" key="1">
    <source>
        <dbReference type="EMBL" id="RDC61445.1"/>
    </source>
</evidence>
<comment type="caution">
    <text evidence="1">The sequence shown here is derived from an EMBL/GenBank/DDBJ whole genome shotgun (WGS) entry which is preliminary data.</text>
</comment>
<proteinExistence type="predicted"/>
<gene>
    <name evidence="1" type="ORF">AHMF7616_00024</name>
</gene>
<organism evidence="1 2">
    <name type="scientific">Adhaeribacter pallidiroseus</name>
    <dbReference type="NCBI Taxonomy" id="2072847"/>
    <lineage>
        <taxon>Bacteria</taxon>
        <taxon>Pseudomonadati</taxon>
        <taxon>Bacteroidota</taxon>
        <taxon>Cytophagia</taxon>
        <taxon>Cytophagales</taxon>
        <taxon>Hymenobacteraceae</taxon>
        <taxon>Adhaeribacter</taxon>
    </lineage>
</organism>
<name>A0A369QD03_9BACT</name>
<dbReference type="AlphaFoldDB" id="A0A369QD03"/>
<dbReference type="EMBL" id="QASA01000001">
    <property type="protein sequence ID" value="RDC61445.1"/>
    <property type="molecule type" value="Genomic_DNA"/>
</dbReference>